<organism evidence="8 9">
    <name type="scientific">Geojedonia litorea</name>
    <dbReference type="NCBI Taxonomy" id="1268269"/>
    <lineage>
        <taxon>Bacteria</taxon>
        <taxon>Pseudomonadati</taxon>
        <taxon>Bacteroidota</taxon>
        <taxon>Flavobacteriia</taxon>
        <taxon>Flavobacteriales</taxon>
        <taxon>Flavobacteriaceae</taxon>
        <taxon>Geojedonia</taxon>
    </lineage>
</organism>
<dbReference type="Gene3D" id="1.10.443.10">
    <property type="entry name" value="Intergrase catalytic core"/>
    <property type="match status" value="1"/>
</dbReference>
<evidence type="ECO:0000256" key="3">
    <source>
        <dbReference type="ARBA" id="ARBA00023125"/>
    </source>
</evidence>
<dbReference type="Pfam" id="PF00589">
    <property type="entry name" value="Phage_integrase"/>
    <property type="match status" value="1"/>
</dbReference>
<dbReference type="Gene3D" id="1.10.150.130">
    <property type="match status" value="1"/>
</dbReference>
<evidence type="ECO:0000259" key="7">
    <source>
        <dbReference type="PROSITE" id="PS51900"/>
    </source>
</evidence>
<evidence type="ECO:0000313" key="9">
    <source>
        <dbReference type="Proteomes" id="UP001595953"/>
    </source>
</evidence>
<dbReference type="PROSITE" id="PS51898">
    <property type="entry name" value="TYR_RECOMBINASE"/>
    <property type="match status" value="1"/>
</dbReference>
<proteinExistence type="inferred from homology"/>
<gene>
    <name evidence="8" type="ORF">ACFO5O_05660</name>
</gene>
<dbReference type="InterPro" id="IPR013762">
    <property type="entry name" value="Integrase-like_cat_sf"/>
</dbReference>
<comment type="similarity">
    <text evidence="1">Belongs to the 'phage' integrase family.</text>
</comment>
<dbReference type="Proteomes" id="UP001595953">
    <property type="component" value="Unassembled WGS sequence"/>
</dbReference>
<dbReference type="RefSeq" id="WP_387961748.1">
    <property type="nucleotide sequence ID" value="NZ_JBHSGP010000008.1"/>
</dbReference>
<evidence type="ECO:0000256" key="5">
    <source>
        <dbReference type="PROSITE-ProRule" id="PRU01248"/>
    </source>
</evidence>
<evidence type="ECO:0000256" key="4">
    <source>
        <dbReference type="ARBA" id="ARBA00023172"/>
    </source>
</evidence>
<dbReference type="PROSITE" id="PS51900">
    <property type="entry name" value="CB"/>
    <property type="match status" value="1"/>
</dbReference>
<dbReference type="EMBL" id="JBHSGP010000008">
    <property type="protein sequence ID" value="MFC4721795.1"/>
    <property type="molecule type" value="Genomic_DNA"/>
</dbReference>
<reference evidence="9" key="1">
    <citation type="journal article" date="2019" name="Int. J. Syst. Evol. Microbiol.">
        <title>The Global Catalogue of Microorganisms (GCM) 10K type strain sequencing project: providing services to taxonomists for standard genome sequencing and annotation.</title>
        <authorList>
            <consortium name="The Broad Institute Genomics Platform"/>
            <consortium name="The Broad Institute Genome Sequencing Center for Infectious Disease"/>
            <person name="Wu L."/>
            <person name="Ma J."/>
        </authorList>
    </citation>
    <scope>NUCLEOTIDE SEQUENCE [LARGE SCALE GENOMIC DNA]</scope>
    <source>
        <strain evidence="9">CCUG 63682</strain>
    </source>
</reference>
<dbReference type="Pfam" id="PF13495">
    <property type="entry name" value="Phage_int_SAM_4"/>
    <property type="match status" value="1"/>
</dbReference>
<keyword evidence="3 5" id="KW-0238">DNA-binding</keyword>
<dbReference type="InterPro" id="IPR050090">
    <property type="entry name" value="Tyrosine_recombinase_XerCD"/>
</dbReference>
<evidence type="ECO:0000256" key="1">
    <source>
        <dbReference type="ARBA" id="ARBA00008857"/>
    </source>
</evidence>
<evidence type="ECO:0000313" key="8">
    <source>
        <dbReference type="EMBL" id="MFC4721795.1"/>
    </source>
</evidence>
<comment type="caution">
    <text evidence="8">The sequence shown here is derived from an EMBL/GenBank/DDBJ whole genome shotgun (WGS) entry which is preliminary data.</text>
</comment>
<keyword evidence="4" id="KW-0233">DNA recombination</keyword>
<protein>
    <submittedName>
        <fullName evidence="8">Tyrosine-type recombinase/integrase</fullName>
    </submittedName>
</protein>
<sequence length="402" mass="46079">MKPIITLTPFQHHHRDQIAIGFSFDANIKAYIKGFNGAQWSSTHKTFYVLDSATNLHELFSYLQAGGYYVDYSAMRFKQKSAAPPLTKLKPPDKLVLYKALHKELQQLLKDYVTYLKGKRLSENTISSYAYFVLRYLHFNRAITLHDWTTRHIELFMEGVIAKEHYSVSSHRQCVSALKYLSTLCSIEGFDASTFKRPKKSLYLPTVLSKEAIIEVLQVTKNLKHRALLGLLYSGGLRVGELLQLELKDLDMDRSQIHIKQGKGRKDRVVVMSEVIKPLFLNYIHTYQPTRYFVEGPDGGPYSASSVRQVLKRSCQLAGIKKKVTPHTLRHSYATHMLENGVDLRYIQALLGHAKPETTMIYTHVAQKSIMQIKNPLDVTVEGLLQNDKRDKNMLISRDFKG</sequence>
<feature type="domain" description="Core-binding (CB)" evidence="7">
    <location>
        <begin position="103"/>
        <end position="186"/>
    </location>
</feature>
<dbReference type="InterPro" id="IPR044068">
    <property type="entry name" value="CB"/>
</dbReference>
<dbReference type="SUPFAM" id="SSF56349">
    <property type="entry name" value="DNA breaking-rejoining enzymes"/>
    <property type="match status" value="1"/>
</dbReference>
<dbReference type="InterPro" id="IPR010998">
    <property type="entry name" value="Integrase_recombinase_N"/>
</dbReference>
<dbReference type="InterPro" id="IPR004107">
    <property type="entry name" value="Integrase_SAM-like_N"/>
</dbReference>
<accession>A0ABV9N1Z0</accession>
<keyword evidence="2" id="KW-0229">DNA integration</keyword>
<feature type="domain" description="Tyr recombinase" evidence="6">
    <location>
        <begin position="203"/>
        <end position="375"/>
    </location>
</feature>
<keyword evidence="9" id="KW-1185">Reference proteome</keyword>
<dbReference type="PANTHER" id="PTHR30349">
    <property type="entry name" value="PHAGE INTEGRASE-RELATED"/>
    <property type="match status" value="1"/>
</dbReference>
<dbReference type="InterPro" id="IPR002104">
    <property type="entry name" value="Integrase_catalytic"/>
</dbReference>
<evidence type="ECO:0000259" key="6">
    <source>
        <dbReference type="PROSITE" id="PS51898"/>
    </source>
</evidence>
<name>A0ABV9N1Z0_9FLAO</name>
<evidence type="ECO:0000256" key="2">
    <source>
        <dbReference type="ARBA" id="ARBA00022908"/>
    </source>
</evidence>
<dbReference type="InterPro" id="IPR011010">
    <property type="entry name" value="DNA_brk_join_enz"/>
</dbReference>
<dbReference type="PANTHER" id="PTHR30349:SF64">
    <property type="entry name" value="PROPHAGE INTEGRASE INTD-RELATED"/>
    <property type="match status" value="1"/>
</dbReference>